<dbReference type="AlphaFoldDB" id="A0A6J6ZAQ9"/>
<gene>
    <name evidence="1" type="ORF">UFOPK3037_01696</name>
</gene>
<sequence length="120" mass="12771">MVIDESALVAPIAPDKVVTPLVLRVKACPPLEFASTTPNLIVPPPLLVTTLELVKVVVRPTADKSTFVVALMLPPNKVLPVPEIVKFFKAVVPPIAPVVMVPLPPVPLLVKVSARYTCAP</sequence>
<dbReference type="EMBL" id="CAFAAO010000040">
    <property type="protein sequence ID" value="CAB4816248.1"/>
    <property type="molecule type" value="Genomic_DNA"/>
</dbReference>
<accession>A0A6J6ZAQ9</accession>
<reference evidence="1" key="1">
    <citation type="submission" date="2020-05" db="EMBL/GenBank/DDBJ databases">
        <authorList>
            <person name="Chiriac C."/>
            <person name="Salcher M."/>
            <person name="Ghai R."/>
            <person name="Kavagutti S V."/>
        </authorList>
    </citation>
    <scope>NUCLEOTIDE SEQUENCE</scope>
</reference>
<proteinExistence type="predicted"/>
<protein>
    <submittedName>
        <fullName evidence="1">Unannotated protein</fullName>
    </submittedName>
</protein>
<evidence type="ECO:0000313" key="1">
    <source>
        <dbReference type="EMBL" id="CAB4816248.1"/>
    </source>
</evidence>
<organism evidence="1">
    <name type="scientific">freshwater metagenome</name>
    <dbReference type="NCBI Taxonomy" id="449393"/>
    <lineage>
        <taxon>unclassified sequences</taxon>
        <taxon>metagenomes</taxon>
        <taxon>ecological metagenomes</taxon>
    </lineage>
</organism>
<name>A0A6J6ZAQ9_9ZZZZ</name>